<feature type="coiled-coil region" evidence="2">
    <location>
        <begin position="64"/>
        <end position="91"/>
    </location>
</feature>
<organism evidence="4">
    <name type="scientific">Calcidiscus leptoporus</name>
    <dbReference type="NCBI Taxonomy" id="127549"/>
    <lineage>
        <taxon>Eukaryota</taxon>
        <taxon>Haptista</taxon>
        <taxon>Haptophyta</taxon>
        <taxon>Prymnesiophyceae</taxon>
        <taxon>Coccolithales</taxon>
        <taxon>Calcidiscaceae</taxon>
        <taxon>Calcidiscus</taxon>
    </lineage>
</organism>
<evidence type="ECO:0000256" key="2">
    <source>
        <dbReference type="SAM" id="Coils"/>
    </source>
</evidence>
<accession>A0A7S0JJP9</accession>
<name>A0A7S0JJP9_9EUKA</name>
<reference evidence="4" key="1">
    <citation type="submission" date="2021-01" db="EMBL/GenBank/DDBJ databases">
        <authorList>
            <person name="Corre E."/>
            <person name="Pelletier E."/>
            <person name="Niang G."/>
            <person name="Scheremetjew M."/>
            <person name="Finn R."/>
            <person name="Kale V."/>
            <person name="Holt S."/>
            <person name="Cochrane G."/>
            <person name="Meng A."/>
            <person name="Brown T."/>
            <person name="Cohen L."/>
        </authorList>
    </citation>
    <scope>NUCLEOTIDE SEQUENCE</scope>
    <source>
        <strain evidence="4">RCC1130</strain>
    </source>
</reference>
<dbReference type="InterPro" id="IPR043368">
    <property type="entry name" value="FKBP3"/>
</dbReference>
<sequence length="243" mass="26859">MEDVIAETEAAIEALKLRLPELEGKANKKERSQVNKEIYNLENDDAYVTALKSRREIETSASAAAADEAHREKLQAEHEFAEQRRVELAKKQEERTIAAASETVDDGEVHMAMETLTKGDGRTYPKRGDSVGVTYVGVFADSTEHGGVHYGGAQFDSTFDAKRKEDKPLSFQLGAGKVIRGWEECLLKMSLGESVKLTVFPKWAYRKAGVQDDDGKVVVPPNATLIFNMTLALVNGNRQKATK</sequence>
<gene>
    <name evidence="4" type="ORF">CLEP1334_LOCUS29131</name>
</gene>
<feature type="coiled-coil region" evidence="2">
    <location>
        <begin position="5"/>
        <end position="32"/>
    </location>
</feature>
<dbReference type="Pfam" id="PF00254">
    <property type="entry name" value="FKBP_C"/>
    <property type="match status" value="1"/>
</dbReference>
<dbReference type="InterPro" id="IPR046357">
    <property type="entry name" value="PPIase_dom_sf"/>
</dbReference>
<keyword evidence="2" id="KW-0175">Coiled coil</keyword>
<dbReference type="AlphaFoldDB" id="A0A7S0JJP9"/>
<dbReference type="GO" id="GO:0003755">
    <property type="term" value="F:peptidyl-prolyl cis-trans isomerase activity"/>
    <property type="evidence" value="ECO:0007669"/>
    <property type="project" value="UniProtKB-KW"/>
</dbReference>
<keyword evidence="1" id="KW-0413">Isomerase</keyword>
<dbReference type="PANTHER" id="PTHR46493:SF1">
    <property type="entry name" value="PEPTIDYL-PROLYL CIS-TRANS ISOMERASE FKBP3"/>
    <property type="match status" value="1"/>
</dbReference>
<evidence type="ECO:0000313" key="4">
    <source>
        <dbReference type="EMBL" id="CAD8553840.1"/>
    </source>
</evidence>
<dbReference type="PROSITE" id="PS50059">
    <property type="entry name" value="FKBP_PPIASE"/>
    <property type="match status" value="1"/>
</dbReference>
<keyword evidence="1" id="KW-0697">Rotamase</keyword>
<dbReference type="Gene3D" id="3.10.50.40">
    <property type="match status" value="1"/>
</dbReference>
<evidence type="ECO:0000259" key="3">
    <source>
        <dbReference type="PROSITE" id="PS50059"/>
    </source>
</evidence>
<evidence type="ECO:0000256" key="1">
    <source>
        <dbReference type="PROSITE-ProRule" id="PRU00277"/>
    </source>
</evidence>
<dbReference type="InterPro" id="IPR001179">
    <property type="entry name" value="PPIase_FKBP_dom"/>
</dbReference>
<proteinExistence type="predicted"/>
<dbReference type="EC" id="5.2.1.8" evidence="1"/>
<feature type="domain" description="PPIase FKBP-type" evidence="3">
    <location>
        <begin position="128"/>
        <end position="235"/>
    </location>
</feature>
<protein>
    <recommendedName>
        <fullName evidence="1">peptidylprolyl isomerase</fullName>
        <ecNumber evidence="1">5.2.1.8</ecNumber>
    </recommendedName>
</protein>
<dbReference type="EMBL" id="HBER01058333">
    <property type="protein sequence ID" value="CAD8553840.1"/>
    <property type="molecule type" value="Transcribed_RNA"/>
</dbReference>
<comment type="catalytic activity">
    <reaction evidence="1">
        <text>[protein]-peptidylproline (omega=180) = [protein]-peptidylproline (omega=0)</text>
        <dbReference type="Rhea" id="RHEA:16237"/>
        <dbReference type="Rhea" id="RHEA-COMP:10747"/>
        <dbReference type="Rhea" id="RHEA-COMP:10748"/>
        <dbReference type="ChEBI" id="CHEBI:83833"/>
        <dbReference type="ChEBI" id="CHEBI:83834"/>
        <dbReference type="EC" id="5.2.1.8"/>
    </reaction>
</comment>
<dbReference type="PANTHER" id="PTHR46493">
    <property type="entry name" value="PEPTIDYL-PROLYL CIS-TRANS ISOMERASE FKBP3"/>
    <property type="match status" value="1"/>
</dbReference>
<dbReference type="SUPFAM" id="SSF54534">
    <property type="entry name" value="FKBP-like"/>
    <property type="match status" value="1"/>
</dbReference>